<evidence type="ECO:0000313" key="1">
    <source>
        <dbReference type="EMBL" id="KAJ6951299.1"/>
    </source>
</evidence>
<keyword evidence="2" id="KW-1185">Reference proteome</keyword>
<sequence length="112" mass="12718">MKTARVVLRTKPSQPYHYQFNNHQASITMHRPGLKNEGDNAESYCAGYIVAAEHEAEKINSSVVRLLSRYYGSHLDYEKKHLINRGINKKGSLKKGSIKMVMVEANNSLKLN</sequence>
<dbReference type="AlphaFoldDB" id="A0AAD6L6L6"/>
<name>A0AAD6L6L6_9ROSI</name>
<reference evidence="1" key="1">
    <citation type="journal article" date="2023" name="Mol. Ecol. Resour.">
        <title>Chromosome-level genome assembly of a triploid poplar Populus alba 'Berolinensis'.</title>
        <authorList>
            <person name="Chen S."/>
            <person name="Yu Y."/>
            <person name="Wang X."/>
            <person name="Wang S."/>
            <person name="Zhang T."/>
            <person name="Zhou Y."/>
            <person name="He R."/>
            <person name="Meng N."/>
            <person name="Wang Y."/>
            <person name="Liu W."/>
            <person name="Liu Z."/>
            <person name="Liu J."/>
            <person name="Guo Q."/>
            <person name="Huang H."/>
            <person name="Sederoff R.R."/>
            <person name="Wang G."/>
            <person name="Qu G."/>
            <person name="Chen S."/>
        </authorList>
    </citation>
    <scope>NUCLEOTIDE SEQUENCE</scope>
    <source>
        <strain evidence="1">SC-2020</strain>
    </source>
</reference>
<dbReference type="Proteomes" id="UP001164929">
    <property type="component" value="Chromosome 19"/>
</dbReference>
<evidence type="ECO:0000313" key="2">
    <source>
        <dbReference type="Proteomes" id="UP001164929"/>
    </source>
</evidence>
<proteinExistence type="predicted"/>
<accession>A0AAD6L6L6</accession>
<organism evidence="1 2">
    <name type="scientific">Populus alba x Populus x berolinensis</name>
    <dbReference type="NCBI Taxonomy" id="444605"/>
    <lineage>
        <taxon>Eukaryota</taxon>
        <taxon>Viridiplantae</taxon>
        <taxon>Streptophyta</taxon>
        <taxon>Embryophyta</taxon>
        <taxon>Tracheophyta</taxon>
        <taxon>Spermatophyta</taxon>
        <taxon>Magnoliopsida</taxon>
        <taxon>eudicotyledons</taxon>
        <taxon>Gunneridae</taxon>
        <taxon>Pentapetalae</taxon>
        <taxon>rosids</taxon>
        <taxon>fabids</taxon>
        <taxon>Malpighiales</taxon>
        <taxon>Salicaceae</taxon>
        <taxon>Saliceae</taxon>
        <taxon>Populus</taxon>
    </lineage>
</organism>
<protein>
    <submittedName>
        <fullName evidence="1">Uncharacterized protein</fullName>
    </submittedName>
</protein>
<dbReference type="EMBL" id="JAQIZT010000019">
    <property type="protein sequence ID" value="KAJ6951299.1"/>
    <property type="molecule type" value="Genomic_DNA"/>
</dbReference>
<comment type="caution">
    <text evidence="1">The sequence shown here is derived from an EMBL/GenBank/DDBJ whole genome shotgun (WGS) entry which is preliminary data.</text>
</comment>
<gene>
    <name evidence="1" type="ORF">NC653_040640</name>
</gene>